<keyword evidence="2" id="KW-1185">Reference proteome</keyword>
<proteinExistence type="predicted"/>
<organism evidence="1 2">
    <name type="scientific">Adhaeribacter terrigena</name>
    <dbReference type="NCBI Taxonomy" id="2793070"/>
    <lineage>
        <taxon>Bacteria</taxon>
        <taxon>Pseudomonadati</taxon>
        <taxon>Bacteroidota</taxon>
        <taxon>Cytophagia</taxon>
        <taxon>Cytophagales</taxon>
        <taxon>Hymenobacteraceae</taxon>
        <taxon>Adhaeribacter</taxon>
    </lineage>
</organism>
<accession>A0ABS1BZW1</accession>
<evidence type="ECO:0000313" key="2">
    <source>
        <dbReference type="Proteomes" id="UP000644147"/>
    </source>
</evidence>
<dbReference type="Proteomes" id="UP000644147">
    <property type="component" value="Unassembled WGS sequence"/>
</dbReference>
<evidence type="ECO:0008006" key="3">
    <source>
        <dbReference type="Google" id="ProtNLM"/>
    </source>
</evidence>
<protein>
    <recommendedName>
        <fullName evidence="3">SpoIIAA-like</fullName>
    </recommendedName>
</protein>
<gene>
    <name evidence="1" type="ORF">I5M27_06795</name>
</gene>
<dbReference type="EMBL" id="JAEHFX010000003">
    <property type="protein sequence ID" value="MBK0402686.1"/>
    <property type="molecule type" value="Genomic_DNA"/>
</dbReference>
<comment type="caution">
    <text evidence="1">The sequence shown here is derived from an EMBL/GenBank/DDBJ whole genome shotgun (WGS) entry which is preliminary data.</text>
</comment>
<dbReference type="RefSeq" id="WP_200505448.1">
    <property type="nucleotide sequence ID" value="NZ_JAEHFX010000003.1"/>
</dbReference>
<evidence type="ECO:0000313" key="1">
    <source>
        <dbReference type="EMBL" id="MBK0402686.1"/>
    </source>
</evidence>
<sequence>MILEEDSLMHFRYDTITHILSTTWPDLTHTPMPEIEDTLEKLASNIQYYDVRYMLADHRTGYAILGEDKYKKLIENYHRRLAETNLEKVARILPEEPAWEYLIANNTKKLQKKLRLKFKIRFFNHKTDAMAWLQEAK</sequence>
<reference evidence="1 2" key="1">
    <citation type="submission" date="2020-12" db="EMBL/GenBank/DDBJ databases">
        <title>Bacterial novel species Adhaeribacter sp. BT258 isolated from soil.</title>
        <authorList>
            <person name="Jung H.-Y."/>
        </authorList>
    </citation>
    <scope>NUCLEOTIDE SEQUENCE [LARGE SCALE GENOMIC DNA]</scope>
    <source>
        <strain evidence="1 2">BT258</strain>
    </source>
</reference>
<name>A0ABS1BZW1_9BACT</name>